<dbReference type="EMBL" id="BMXI01000005">
    <property type="protein sequence ID" value="GHC50149.1"/>
    <property type="molecule type" value="Genomic_DNA"/>
</dbReference>
<evidence type="ECO:0000256" key="2">
    <source>
        <dbReference type="ARBA" id="ARBA00022475"/>
    </source>
</evidence>
<sequence length="530" mass="55181">MKPSKGSLIFFAIIAGLILLLFIVAENPVPLLPPLIALALLALTSSAGWSLFAGSLVGVLLIGDGSVLLAPWRWLTDHLWPSLASTWHWSALIFTLLLAAFAAIVEKSGALAGLLAKWSRTADAGARSSRLQLSIVGLGLICFFDGLANALMLGRVGRSLADQAGVSREKLAYLVDTTSSAVACVAFLSTWSVFQLTLIAGELEGSAFTEPAYLLFLKSIPTNFYCLGSLVLVFLAARWNWNPPPMSETTARSPKPLPTDPSASFSLPSAIGPLATLVLSVPLAFWVLGGKKPFPTSAADIQAAFGTSLGPYALLLAGALAIAGAILFFPGKKSAAIQAIPSGLTSILPALIVLLMAWTLGSTLGQLETGKYLAGLLGDRFQITYLPGATFVLGCLIAFCTGTSWGTMALLMPLALGTFLSMIGERGLDAAEVAPLLPAIIGAVFGGAVFGDHASPFSDTTIVSAMACDVTTTRHVATQLPYAILASGCAVLFGYLPIGMGLTPAFAGPIPLIAIIAAVLLTRRRLARNQ</sequence>
<feature type="domain" description="Na+/H+ antiporter NhaC-like C-terminal" evidence="7">
    <location>
        <begin position="189"/>
        <end position="495"/>
    </location>
</feature>
<evidence type="ECO:0000313" key="8">
    <source>
        <dbReference type="EMBL" id="GHC50149.1"/>
    </source>
</evidence>
<dbReference type="PANTHER" id="PTHR43478">
    <property type="entry name" value="NA+/H+ ANTIPORTER-RELATED"/>
    <property type="match status" value="1"/>
</dbReference>
<comment type="subcellular location">
    <subcellularLocation>
        <location evidence="1">Cell membrane</location>
        <topology evidence="1">Multi-pass membrane protein</topology>
    </subcellularLocation>
</comment>
<feature type="transmembrane region" description="Helical" evidence="6">
    <location>
        <begin position="504"/>
        <end position="522"/>
    </location>
</feature>
<proteinExistence type="predicted"/>
<dbReference type="InterPro" id="IPR018461">
    <property type="entry name" value="Na/H_Antiport_NhaC-like_C"/>
</dbReference>
<dbReference type="AlphaFoldDB" id="A0A918TJQ7"/>
<keyword evidence="9" id="KW-1185">Reference proteome</keyword>
<evidence type="ECO:0000256" key="6">
    <source>
        <dbReference type="SAM" id="Phobius"/>
    </source>
</evidence>
<evidence type="ECO:0000256" key="3">
    <source>
        <dbReference type="ARBA" id="ARBA00022692"/>
    </source>
</evidence>
<organism evidence="8 9">
    <name type="scientific">Roseibacillus persicicus</name>
    <dbReference type="NCBI Taxonomy" id="454148"/>
    <lineage>
        <taxon>Bacteria</taxon>
        <taxon>Pseudomonadati</taxon>
        <taxon>Verrucomicrobiota</taxon>
        <taxon>Verrucomicrobiia</taxon>
        <taxon>Verrucomicrobiales</taxon>
        <taxon>Verrucomicrobiaceae</taxon>
        <taxon>Roseibacillus</taxon>
    </lineage>
</organism>
<feature type="transmembrane region" description="Helical" evidence="6">
    <location>
        <begin position="265"/>
        <end position="288"/>
    </location>
</feature>
<feature type="transmembrane region" description="Helical" evidence="6">
    <location>
        <begin position="131"/>
        <end position="151"/>
    </location>
</feature>
<feature type="transmembrane region" description="Helical" evidence="6">
    <location>
        <begin position="480"/>
        <end position="498"/>
    </location>
</feature>
<feature type="transmembrane region" description="Helical" evidence="6">
    <location>
        <begin position="7"/>
        <end position="25"/>
    </location>
</feature>
<keyword evidence="5 6" id="KW-0472">Membrane</keyword>
<dbReference type="PANTHER" id="PTHR43478:SF1">
    <property type="entry name" value="NA+_H+ ANTIPORTER NHAC-LIKE C-TERMINAL DOMAIN-CONTAINING PROTEIN"/>
    <property type="match status" value="1"/>
</dbReference>
<feature type="transmembrane region" description="Helical" evidence="6">
    <location>
        <begin position="405"/>
        <end position="423"/>
    </location>
</feature>
<name>A0A918TJQ7_9BACT</name>
<protein>
    <recommendedName>
        <fullName evidence="7">Na+/H+ antiporter NhaC-like C-terminal domain-containing protein</fullName>
    </recommendedName>
</protein>
<evidence type="ECO:0000313" key="9">
    <source>
        <dbReference type="Proteomes" id="UP000644507"/>
    </source>
</evidence>
<gene>
    <name evidence="8" type="ORF">GCM10007100_15280</name>
</gene>
<evidence type="ECO:0000259" key="7">
    <source>
        <dbReference type="Pfam" id="PF03553"/>
    </source>
</evidence>
<reference evidence="8" key="1">
    <citation type="journal article" date="2014" name="Int. J. Syst. Evol. Microbiol.">
        <title>Complete genome sequence of Corynebacterium casei LMG S-19264T (=DSM 44701T), isolated from a smear-ripened cheese.</title>
        <authorList>
            <consortium name="US DOE Joint Genome Institute (JGI-PGF)"/>
            <person name="Walter F."/>
            <person name="Albersmeier A."/>
            <person name="Kalinowski J."/>
            <person name="Ruckert C."/>
        </authorList>
    </citation>
    <scope>NUCLEOTIDE SEQUENCE</scope>
    <source>
        <strain evidence="8">KCTC 12988</strain>
    </source>
</reference>
<evidence type="ECO:0000256" key="1">
    <source>
        <dbReference type="ARBA" id="ARBA00004651"/>
    </source>
</evidence>
<dbReference type="Pfam" id="PF03553">
    <property type="entry name" value="Na_H_antiporter"/>
    <property type="match status" value="1"/>
</dbReference>
<feature type="transmembrane region" description="Helical" evidence="6">
    <location>
        <begin position="171"/>
        <end position="194"/>
    </location>
</feature>
<keyword evidence="2" id="KW-1003">Cell membrane</keyword>
<dbReference type="GO" id="GO:0005886">
    <property type="term" value="C:plasma membrane"/>
    <property type="evidence" value="ECO:0007669"/>
    <property type="project" value="UniProtKB-SubCell"/>
</dbReference>
<feature type="transmembrane region" description="Helical" evidence="6">
    <location>
        <begin position="215"/>
        <end position="237"/>
    </location>
</feature>
<comment type="caution">
    <text evidence="8">The sequence shown here is derived from an EMBL/GenBank/DDBJ whole genome shotgun (WGS) entry which is preliminary data.</text>
</comment>
<feature type="transmembrane region" description="Helical" evidence="6">
    <location>
        <begin position="309"/>
        <end position="329"/>
    </location>
</feature>
<dbReference type="RefSeq" id="WP_189569218.1">
    <property type="nucleotide sequence ID" value="NZ_BMXI01000005.1"/>
</dbReference>
<dbReference type="Proteomes" id="UP000644507">
    <property type="component" value="Unassembled WGS sequence"/>
</dbReference>
<evidence type="ECO:0000256" key="5">
    <source>
        <dbReference type="ARBA" id="ARBA00023136"/>
    </source>
</evidence>
<keyword evidence="4 6" id="KW-1133">Transmembrane helix</keyword>
<feature type="transmembrane region" description="Helical" evidence="6">
    <location>
        <begin position="87"/>
        <end position="110"/>
    </location>
</feature>
<evidence type="ECO:0000256" key="4">
    <source>
        <dbReference type="ARBA" id="ARBA00022989"/>
    </source>
</evidence>
<reference evidence="8" key="2">
    <citation type="submission" date="2020-09" db="EMBL/GenBank/DDBJ databases">
        <authorList>
            <person name="Sun Q."/>
            <person name="Kim S."/>
        </authorList>
    </citation>
    <scope>NUCLEOTIDE SEQUENCE</scope>
    <source>
        <strain evidence="8">KCTC 12988</strain>
    </source>
</reference>
<feature type="transmembrane region" description="Helical" evidence="6">
    <location>
        <begin position="335"/>
        <end position="360"/>
    </location>
</feature>
<feature type="transmembrane region" description="Helical" evidence="6">
    <location>
        <begin position="381"/>
        <end position="399"/>
    </location>
</feature>
<accession>A0A918TJQ7</accession>
<keyword evidence="3 6" id="KW-0812">Transmembrane</keyword>